<evidence type="ECO:0000256" key="6">
    <source>
        <dbReference type="ARBA" id="ARBA00023132"/>
    </source>
</evidence>
<dbReference type="InterPro" id="IPR037700">
    <property type="entry name" value="NUP88/NUP82"/>
</dbReference>
<keyword evidence="7" id="KW-0539">Nucleus</keyword>
<dbReference type="Proteomes" id="UP000887567">
    <property type="component" value="Unplaced"/>
</dbReference>
<evidence type="ECO:0000256" key="7">
    <source>
        <dbReference type="ARBA" id="ARBA00023242"/>
    </source>
</evidence>
<evidence type="ECO:0000256" key="1">
    <source>
        <dbReference type="ARBA" id="ARBA00004567"/>
    </source>
</evidence>
<keyword evidence="6" id="KW-0906">Nuclear pore complex</keyword>
<dbReference type="GO" id="GO:0006406">
    <property type="term" value="P:mRNA export from nucleus"/>
    <property type="evidence" value="ECO:0007669"/>
    <property type="project" value="TreeGrafter"/>
</dbReference>
<evidence type="ECO:0000256" key="2">
    <source>
        <dbReference type="ARBA" id="ARBA00022448"/>
    </source>
</evidence>
<keyword evidence="4" id="KW-0653">Protein transport</keyword>
<dbReference type="GO" id="GO:0017056">
    <property type="term" value="F:structural constituent of nuclear pore"/>
    <property type="evidence" value="ECO:0007669"/>
    <property type="project" value="InterPro"/>
</dbReference>
<evidence type="ECO:0000256" key="3">
    <source>
        <dbReference type="ARBA" id="ARBA00022816"/>
    </source>
</evidence>
<dbReference type="PANTHER" id="PTHR13257:SF0">
    <property type="entry name" value="NUCLEAR PORE COMPLEX PROTEIN NUP88"/>
    <property type="match status" value="1"/>
</dbReference>
<keyword evidence="5" id="KW-0811">Translocation</keyword>
<dbReference type="Pfam" id="PF10168">
    <property type="entry name" value="Nup88"/>
    <property type="match status" value="2"/>
</dbReference>
<comment type="subcellular location">
    <subcellularLocation>
        <location evidence="1">Nucleus</location>
        <location evidence="1">Nuclear pore complex</location>
    </subcellularLocation>
</comment>
<evidence type="ECO:0008006" key="12">
    <source>
        <dbReference type="Google" id="ProtNLM"/>
    </source>
</evidence>
<sequence>MAEKYRWIEKLGKHPLFESLVAESKGKLPHNESRNLLAERNGEIFVWCPSKNRVLTTNLKNVLFDNPCAKNYQALMCTSPPVFEVHMMRFSVTGKYLALVGEKGITVIEMPQRWGRFAEYQGGSHTINCRTIPVDERFFTVHANAMVLEVKWHPASTLDSHLVVLVSDNTLRIYNIIKPETPDQVINLGDPFSNDVSHSRGRLTSTSAFAIALGETSIAFDFAPPVSKSRLSHHRRRQEEQEVVYPMFILRENADVYYLIFELGKKGLSHEMVGPLTMHPATENNYGLDACSLLCLPVQPPVVVMATATGRIYHCIALETPGEDSDLEPGSDDESEKPSTPDIILYVHECVELQRSLSGRDADEVSSTVTQSEESFDSLNSCPVKLYPDDSSNNEYHCSHPSGAHTIVMPWIQKLQQFFVPDSIEGATMFDTDEEASVYHMVCTTPTSDSKRSFPTPEKSSEHEDSTDGTSLSPMRHLLSGSFVEHIRKILTRNTSNPLLNRSAKKTRDLTQKDCLEILTEAQQVFREEYIQKQYRAKEEIDKRISVLKDQKQKQQEDLESLLNNQRSVKSKAEELAEKIEDVAAQDIDLMDR</sequence>
<organism evidence="10 11">
    <name type="scientific">Exaiptasia diaphana</name>
    <name type="common">Tropical sea anemone</name>
    <name type="synonym">Aiptasia pulchella</name>
    <dbReference type="NCBI Taxonomy" id="2652724"/>
    <lineage>
        <taxon>Eukaryota</taxon>
        <taxon>Metazoa</taxon>
        <taxon>Cnidaria</taxon>
        <taxon>Anthozoa</taxon>
        <taxon>Hexacorallia</taxon>
        <taxon>Actiniaria</taxon>
        <taxon>Aiptasiidae</taxon>
        <taxon>Exaiptasia</taxon>
    </lineage>
</organism>
<dbReference type="PANTHER" id="PTHR13257">
    <property type="entry name" value="NUCLEOPORIN NUP84-RELATED"/>
    <property type="match status" value="1"/>
</dbReference>
<dbReference type="GO" id="GO:0005643">
    <property type="term" value="C:nuclear pore"/>
    <property type="evidence" value="ECO:0007669"/>
    <property type="project" value="UniProtKB-SubCell"/>
</dbReference>
<evidence type="ECO:0000313" key="10">
    <source>
        <dbReference type="EnsemblMetazoa" id="XP_020892915.2"/>
    </source>
</evidence>
<evidence type="ECO:0000256" key="4">
    <source>
        <dbReference type="ARBA" id="ARBA00022927"/>
    </source>
</evidence>
<keyword evidence="8" id="KW-0175">Coiled coil</keyword>
<dbReference type="GO" id="GO:0006606">
    <property type="term" value="P:protein import into nucleus"/>
    <property type="evidence" value="ECO:0007669"/>
    <property type="project" value="TreeGrafter"/>
</dbReference>
<dbReference type="AlphaFoldDB" id="A0A913WR94"/>
<proteinExistence type="predicted"/>
<dbReference type="InterPro" id="IPR019321">
    <property type="entry name" value="Nucleoporin_Nup88"/>
</dbReference>
<accession>A0A913WR94</accession>
<feature type="region of interest" description="Disordered" evidence="9">
    <location>
        <begin position="447"/>
        <end position="474"/>
    </location>
</feature>
<dbReference type="GO" id="GO:0000055">
    <property type="term" value="P:ribosomal large subunit export from nucleus"/>
    <property type="evidence" value="ECO:0007669"/>
    <property type="project" value="InterPro"/>
</dbReference>
<dbReference type="GeneID" id="110232149"/>
<evidence type="ECO:0000256" key="5">
    <source>
        <dbReference type="ARBA" id="ARBA00023010"/>
    </source>
</evidence>
<name>A0A913WR94_EXADI</name>
<dbReference type="RefSeq" id="XP_020892915.2">
    <property type="nucleotide sequence ID" value="XM_021037256.2"/>
</dbReference>
<dbReference type="GO" id="GO:0000056">
    <property type="term" value="P:ribosomal small subunit export from nucleus"/>
    <property type="evidence" value="ECO:0007669"/>
    <property type="project" value="InterPro"/>
</dbReference>
<evidence type="ECO:0000313" key="11">
    <source>
        <dbReference type="Proteomes" id="UP000887567"/>
    </source>
</evidence>
<dbReference type="EnsemblMetazoa" id="XM_021037256.2">
    <property type="protein sequence ID" value="XP_020892915.2"/>
    <property type="gene ID" value="LOC110232149"/>
</dbReference>
<keyword evidence="11" id="KW-1185">Reference proteome</keyword>
<evidence type="ECO:0000256" key="9">
    <source>
        <dbReference type="SAM" id="MobiDB-lite"/>
    </source>
</evidence>
<reference evidence="10" key="1">
    <citation type="submission" date="2022-11" db="UniProtKB">
        <authorList>
            <consortium name="EnsemblMetazoa"/>
        </authorList>
    </citation>
    <scope>IDENTIFICATION</scope>
</reference>
<keyword evidence="3" id="KW-0509">mRNA transport</keyword>
<evidence type="ECO:0000256" key="8">
    <source>
        <dbReference type="SAM" id="Coils"/>
    </source>
</evidence>
<dbReference type="OrthoDB" id="341482at2759"/>
<feature type="coiled-coil region" evidence="8">
    <location>
        <begin position="538"/>
        <end position="586"/>
    </location>
</feature>
<dbReference type="SUPFAM" id="SSF117289">
    <property type="entry name" value="Nucleoporin domain"/>
    <property type="match status" value="1"/>
</dbReference>
<protein>
    <recommendedName>
        <fullName evidence="12">Nuclear pore complex protein Nup88</fullName>
    </recommendedName>
</protein>
<dbReference type="OMA" id="AYSCPIH"/>
<keyword evidence="2" id="KW-0813">Transport</keyword>
<dbReference type="KEGG" id="epa:110232149"/>